<name>A0A1B6MM01_9HEMI</name>
<protein>
    <recommendedName>
        <fullName evidence="3">CCHC-type domain-containing protein</fullName>
    </recommendedName>
</protein>
<organism evidence="4">
    <name type="scientific">Graphocephala atropunctata</name>
    <dbReference type="NCBI Taxonomy" id="36148"/>
    <lineage>
        <taxon>Eukaryota</taxon>
        <taxon>Metazoa</taxon>
        <taxon>Ecdysozoa</taxon>
        <taxon>Arthropoda</taxon>
        <taxon>Hexapoda</taxon>
        <taxon>Insecta</taxon>
        <taxon>Pterygota</taxon>
        <taxon>Neoptera</taxon>
        <taxon>Paraneoptera</taxon>
        <taxon>Hemiptera</taxon>
        <taxon>Auchenorrhyncha</taxon>
        <taxon>Membracoidea</taxon>
        <taxon>Cicadellidae</taxon>
        <taxon>Cicadellinae</taxon>
        <taxon>Cicadellini</taxon>
        <taxon>Graphocephala</taxon>
    </lineage>
</organism>
<dbReference type="SMART" id="SM00343">
    <property type="entry name" value="ZnF_C2HC"/>
    <property type="match status" value="1"/>
</dbReference>
<dbReference type="GO" id="GO:0003676">
    <property type="term" value="F:nucleic acid binding"/>
    <property type="evidence" value="ECO:0007669"/>
    <property type="project" value="InterPro"/>
</dbReference>
<dbReference type="SUPFAM" id="SSF57756">
    <property type="entry name" value="Retrovirus zinc finger-like domains"/>
    <property type="match status" value="1"/>
</dbReference>
<dbReference type="InterPro" id="IPR036875">
    <property type="entry name" value="Znf_CCHC_sf"/>
</dbReference>
<accession>A0A1B6MM01</accession>
<dbReference type="AlphaFoldDB" id="A0A1B6MM01"/>
<proteinExistence type="predicted"/>
<feature type="domain" description="CCHC-type" evidence="3">
    <location>
        <begin position="393"/>
        <end position="406"/>
    </location>
</feature>
<sequence length="435" mass="49916">MALKIDFLSKEELIYELWFRGVDATNDEKVDNLRKRLRQVIGLKVSTNVSNLSNKLTGNEEFRQCVAAYEVMVSRVEKAISDNKNLEILRCQSKINHWVQRLSILGNLFKMSAEMKAKVEKITEGFQELDNMTREVNLDGELCEEIERQLSESNMELEGEENDAVKVVKPRSASCVGNEVGVPGTRALSFNKLPNPLERYFRMFSITDGLRVNDLLNFLKVVIKMKVETSCSDEEILQICVSFCQGPLLARILEMKNSGCNVDMVHKHLLTTFVPFSHREKLKFERVYRPQRYNEGFSGYVLDIKEWVSLLAISLSEQEVVELIKTGLNPETRNKMVFMGNPSTFKELDEICIKYQNVDYADYLRKGQQGVVNRAPRLNVNYVNLENKRTVICFKCRKPGHYANECNAQLPSGYKDSGKVKQDLPPRFANTPKNL</sequence>
<feature type="region of interest" description="Disordered" evidence="2">
    <location>
        <begin position="415"/>
        <end position="435"/>
    </location>
</feature>
<keyword evidence="1" id="KW-0863">Zinc-finger</keyword>
<evidence type="ECO:0000256" key="2">
    <source>
        <dbReference type="SAM" id="MobiDB-lite"/>
    </source>
</evidence>
<dbReference type="Pfam" id="PF00098">
    <property type="entry name" value="zf-CCHC"/>
    <property type="match status" value="1"/>
</dbReference>
<gene>
    <name evidence="4" type="ORF">g.49601</name>
</gene>
<dbReference type="PROSITE" id="PS50158">
    <property type="entry name" value="ZF_CCHC"/>
    <property type="match status" value="1"/>
</dbReference>
<keyword evidence="1" id="KW-0479">Metal-binding</keyword>
<dbReference type="InterPro" id="IPR001878">
    <property type="entry name" value="Znf_CCHC"/>
</dbReference>
<evidence type="ECO:0000256" key="1">
    <source>
        <dbReference type="PROSITE-ProRule" id="PRU00047"/>
    </source>
</evidence>
<evidence type="ECO:0000259" key="3">
    <source>
        <dbReference type="PROSITE" id="PS50158"/>
    </source>
</evidence>
<reference evidence="4" key="1">
    <citation type="submission" date="2015-11" db="EMBL/GenBank/DDBJ databases">
        <title>De novo transcriptome assembly of four potential Pierce s Disease insect vectors from Arizona vineyards.</title>
        <authorList>
            <person name="Tassone E.E."/>
        </authorList>
    </citation>
    <scope>NUCLEOTIDE SEQUENCE</scope>
</reference>
<keyword evidence="1" id="KW-0862">Zinc</keyword>
<dbReference type="EMBL" id="GEBQ01003044">
    <property type="protein sequence ID" value="JAT36933.1"/>
    <property type="molecule type" value="Transcribed_RNA"/>
</dbReference>
<dbReference type="GO" id="GO:0008270">
    <property type="term" value="F:zinc ion binding"/>
    <property type="evidence" value="ECO:0007669"/>
    <property type="project" value="UniProtKB-KW"/>
</dbReference>
<evidence type="ECO:0000313" key="4">
    <source>
        <dbReference type="EMBL" id="JAT36933.1"/>
    </source>
</evidence>
<dbReference type="Gene3D" id="4.10.60.10">
    <property type="entry name" value="Zinc finger, CCHC-type"/>
    <property type="match status" value="1"/>
</dbReference>